<dbReference type="PANTHER" id="PTHR36449:SF1">
    <property type="entry name" value="ACETYLTRANSFERASE"/>
    <property type="match status" value="1"/>
</dbReference>
<reference evidence="7 8" key="1">
    <citation type="journal article" date="2008" name="Proc. Natl. Acad. Sci. U.S.A.">
        <title>Niche adaptation and genome expansion in the chlorophyll d-producing cyanobacterium Acaryochloris marina.</title>
        <authorList>
            <person name="Swingley W.D."/>
            <person name="Chen M."/>
            <person name="Cheung P.C."/>
            <person name="Conrad A.L."/>
            <person name="Dejesa L.C."/>
            <person name="Hao J."/>
            <person name="Honchak B.M."/>
            <person name="Karbach L.E."/>
            <person name="Kurdoglu A."/>
            <person name="Lahiri S."/>
            <person name="Mastrian S.D."/>
            <person name="Miyashita H."/>
            <person name="Page L."/>
            <person name="Ramakrishna P."/>
            <person name="Satoh S."/>
            <person name="Sattley W.M."/>
            <person name="Shimada Y."/>
            <person name="Taylor H.L."/>
            <person name="Tomo T."/>
            <person name="Tsuchiya T."/>
            <person name="Wang Z.T."/>
            <person name="Raymond J."/>
            <person name="Mimuro M."/>
            <person name="Blankenship R.E."/>
            <person name="Touchman J.W."/>
        </authorList>
    </citation>
    <scope>NUCLEOTIDE SEQUENCE [LARGE SCALE GENOMIC DNA]</scope>
    <source>
        <strain evidence="8">MBIC 11017</strain>
    </source>
</reference>
<dbReference type="Gene3D" id="3.40.630.30">
    <property type="match status" value="1"/>
</dbReference>
<dbReference type="PANTHER" id="PTHR36449">
    <property type="entry name" value="ACETYLTRANSFERASE-RELATED"/>
    <property type="match status" value="1"/>
</dbReference>
<accession>B0C1H6</accession>
<keyword evidence="2" id="KW-1277">Toxin-antitoxin system</keyword>
<dbReference type="InterPro" id="IPR016181">
    <property type="entry name" value="Acyl_CoA_acyltransferase"/>
</dbReference>
<evidence type="ECO:0000313" key="8">
    <source>
        <dbReference type="Proteomes" id="UP000000268"/>
    </source>
</evidence>
<sequence length="167" mass="18363">MGQLTFTPPTVLSQHHDLSTFKSSSAILNTWLQKKAKHNHGYGYSRVFVVTPKGSDQVAAYYCLSAGSVQRQWLPNRVTRNAPDPVPAVVLGRLAVDQRYEGLGLGRGLVNHAVAQTLIAANAIGVRVLIVKAKDEKAFAFYRDKCGFLELPDIPLTLIDPLPKRKV</sequence>
<dbReference type="Pfam" id="PF00583">
    <property type="entry name" value="Acetyltransf_1"/>
    <property type="match status" value="1"/>
</dbReference>
<dbReference type="RefSeq" id="WP_012164996.1">
    <property type="nucleotide sequence ID" value="NC_009925.1"/>
</dbReference>
<keyword evidence="4" id="KW-0012">Acyltransferase</keyword>
<dbReference type="AlphaFoldDB" id="B0C1H6"/>
<organism evidence="7 8">
    <name type="scientific">Acaryochloris marina (strain MBIC 11017)</name>
    <dbReference type="NCBI Taxonomy" id="329726"/>
    <lineage>
        <taxon>Bacteria</taxon>
        <taxon>Bacillati</taxon>
        <taxon>Cyanobacteriota</taxon>
        <taxon>Cyanophyceae</taxon>
        <taxon>Acaryochloridales</taxon>
        <taxon>Acaryochloridaceae</taxon>
        <taxon>Acaryochloris</taxon>
    </lineage>
</organism>
<dbReference type="Proteomes" id="UP000000268">
    <property type="component" value="Chromosome"/>
</dbReference>
<evidence type="ECO:0000259" key="6">
    <source>
        <dbReference type="Pfam" id="PF00583"/>
    </source>
</evidence>
<dbReference type="SUPFAM" id="SSF55729">
    <property type="entry name" value="Acyl-CoA N-acyltransferases (Nat)"/>
    <property type="match status" value="1"/>
</dbReference>
<gene>
    <name evidence="7" type="ordered locus">AM1_4739</name>
</gene>
<dbReference type="GO" id="GO:0016747">
    <property type="term" value="F:acyltransferase activity, transferring groups other than amino-acyl groups"/>
    <property type="evidence" value="ECO:0007669"/>
    <property type="project" value="InterPro"/>
</dbReference>
<evidence type="ECO:0000256" key="2">
    <source>
        <dbReference type="ARBA" id="ARBA00022649"/>
    </source>
</evidence>
<proteinExistence type="predicted"/>
<dbReference type="InterPro" id="IPR000182">
    <property type="entry name" value="GNAT_dom"/>
</dbReference>
<dbReference type="eggNOG" id="COG0456">
    <property type="taxonomic scope" value="Bacteria"/>
</dbReference>
<dbReference type="OrthoDB" id="9799147at2"/>
<name>B0C1H6_ACAM1</name>
<dbReference type="STRING" id="329726.AM1_4739"/>
<comment type="catalytic activity">
    <reaction evidence="5">
        <text>glycyl-tRNA(Gly) + acetyl-CoA = N-acetylglycyl-tRNA(Gly) + CoA + H(+)</text>
        <dbReference type="Rhea" id="RHEA:81867"/>
        <dbReference type="Rhea" id="RHEA-COMP:9683"/>
        <dbReference type="Rhea" id="RHEA-COMP:19766"/>
        <dbReference type="ChEBI" id="CHEBI:15378"/>
        <dbReference type="ChEBI" id="CHEBI:57287"/>
        <dbReference type="ChEBI" id="CHEBI:57288"/>
        <dbReference type="ChEBI" id="CHEBI:78522"/>
        <dbReference type="ChEBI" id="CHEBI:232036"/>
    </reaction>
</comment>
<dbReference type="HOGENOM" id="CLU_101288_0_0_3"/>
<keyword evidence="1" id="KW-0678">Repressor</keyword>
<keyword evidence="3 7" id="KW-0808">Transferase</keyword>
<dbReference type="EMBL" id="CP000828">
    <property type="protein sequence ID" value="ABW29711.1"/>
    <property type="molecule type" value="Genomic_DNA"/>
</dbReference>
<evidence type="ECO:0000256" key="5">
    <source>
        <dbReference type="ARBA" id="ARBA00049880"/>
    </source>
</evidence>
<keyword evidence="8" id="KW-1185">Reference proteome</keyword>
<evidence type="ECO:0000256" key="4">
    <source>
        <dbReference type="ARBA" id="ARBA00023315"/>
    </source>
</evidence>
<evidence type="ECO:0000313" key="7">
    <source>
        <dbReference type="EMBL" id="ABW29711.1"/>
    </source>
</evidence>
<evidence type="ECO:0000256" key="1">
    <source>
        <dbReference type="ARBA" id="ARBA00022491"/>
    </source>
</evidence>
<feature type="domain" description="N-acetyltransferase" evidence="6">
    <location>
        <begin position="80"/>
        <end position="148"/>
    </location>
</feature>
<evidence type="ECO:0000256" key="3">
    <source>
        <dbReference type="ARBA" id="ARBA00022679"/>
    </source>
</evidence>
<dbReference type="KEGG" id="amr:AM1_4739"/>
<protein>
    <submittedName>
        <fullName evidence="7">Acetyltransferase, gnat family</fullName>
    </submittedName>
</protein>